<comment type="caution">
    <text evidence="10">Lacks conserved residue(s) required for the propagation of feature annotation.</text>
</comment>
<comment type="function">
    <text evidence="10">Pyrophosphatase that catalyzes the hydrolysis of nucleoside triphosphates to their monophosphate derivatives, with a high preference for the non-canonical purine nucleotides XTP (xanthosine triphosphate), dITP (deoxyinosine triphosphate) and ITP. Seems to function as a house-cleaning enzyme that removes non-canonical purine nucleotides from the nucleotide pool, thus preventing their incorporation into DNA/RNA and avoiding chromosomal lesions.</text>
</comment>
<evidence type="ECO:0000313" key="13">
    <source>
        <dbReference type="Proteomes" id="UP000004893"/>
    </source>
</evidence>
<dbReference type="EMBL" id="ABYI02000020">
    <property type="protein sequence ID" value="EEG74337.1"/>
    <property type="molecule type" value="Genomic_DNA"/>
</dbReference>
<dbReference type="AlphaFoldDB" id="C0C0K0"/>
<comment type="subunit">
    <text evidence="2 10">Homodimer.</text>
</comment>
<comment type="cofactor">
    <cofactor evidence="10">
        <name>Mg(2+)</name>
        <dbReference type="ChEBI" id="CHEBI:18420"/>
    </cofactor>
    <text evidence="10">Binds 1 Mg(2+) ion per subunit.</text>
</comment>
<keyword evidence="3 10" id="KW-0479">Metal-binding</keyword>
<keyword evidence="4 10" id="KW-0547">Nucleotide-binding</keyword>
<evidence type="ECO:0000256" key="6">
    <source>
        <dbReference type="ARBA" id="ARBA00022842"/>
    </source>
</evidence>
<dbReference type="FunFam" id="3.90.950.10:FF:000001">
    <property type="entry name" value="dITP/XTP pyrophosphatase"/>
    <property type="match status" value="1"/>
</dbReference>
<dbReference type="InterPro" id="IPR020922">
    <property type="entry name" value="dITP/XTP_pyrophosphatase"/>
</dbReference>
<keyword evidence="13" id="KW-1185">Reference proteome</keyword>
<evidence type="ECO:0000256" key="7">
    <source>
        <dbReference type="ARBA" id="ARBA00023080"/>
    </source>
</evidence>
<proteinExistence type="inferred from homology"/>
<feature type="binding site" evidence="10">
    <location>
        <begin position="8"/>
        <end position="13"/>
    </location>
    <ligand>
        <name>substrate</name>
    </ligand>
</feature>
<sequence length="206" mass="22724">MKRVIFATGNEHKMVEIRMILEGLGMEILSQKEAGIIADIVEDGSTFEENAMIKAGKIAEIAHGIEEYKDAVVLADDSGLEIDYLNKEPGIYSARYMGENTSYDIKNQTLLNRLDGVADDRRTARFVCAIAAVFPDGSGEVVRGTMEGIIGHEIIGENGFGYDPIFFLPQYGMTSAQLSPEKKNELSHRGEGLRKMRSVIESKMQG</sequence>
<dbReference type="GO" id="GO:0017111">
    <property type="term" value="F:ribonucleoside triphosphate phosphatase activity"/>
    <property type="evidence" value="ECO:0007669"/>
    <property type="project" value="InterPro"/>
</dbReference>
<feature type="binding site" evidence="10">
    <location>
        <position position="77"/>
    </location>
    <ligand>
        <name>Mg(2+)</name>
        <dbReference type="ChEBI" id="CHEBI:18420"/>
    </ligand>
</feature>
<evidence type="ECO:0000256" key="1">
    <source>
        <dbReference type="ARBA" id="ARBA00008023"/>
    </source>
</evidence>
<dbReference type="EC" id="3.6.1.66" evidence="10"/>
<gene>
    <name evidence="12" type="primary">rdgB</name>
    <name evidence="12" type="ORF">CLOHYLEM_05603</name>
</gene>
<reference evidence="12" key="1">
    <citation type="submission" date="2009-02" db="EMBL/GenBank/DDBJ databases">
        <authorList>
            <person name="Fulton L."/>
            <person name="Clifton S."/>
            <person name="Fulton B."/>
            <person name="Xu J."/>
            <person name="Minx P."/>
            <person name="Pepin K.H."/>
            <person name="Johnson M."/>
            <person name="Bhonagiri V."/>
            <person name="Nash W.E."/>
            <person name="Mardis E.R."/>
            <person name="Wilson R.K."/>
        </authorList>
    </citation>
    <scope>NUCLEOTIDE SEQUENCE [LARGE SCALE GENOMIC DNA]</scope>
    <source>
        <strain evidence="12">DSM 15053</strain>
    </source>
</reference>
<dbReference type="GO" id="GO:0046872">
    <property type="term" value="F:metal ion binding"/>
    <property type="evidence" value="ECO:0007669"/>
    <property type="project" value="UniProtKB-KW"/>
</dbReference>
<evidence type="ECO:0000256" key="11">
    <source>
        <dbReference type="RuleBase" id="RU003781"/>
    </source>
</evidence>
<comment type="catalytic activity">
    <reaction evidence="10">
        <text>ITP + H2O = IMP + diphosphate + H(+)</text>
        <dbReference type="Rhea" id="RHEA:29399"/>
        <dbReference type="ChEBI" id="CHEBI:15377"/>
        <dbReference type="ChEBI" id="CHEBI:15378"/>
        <dbReference type="ChEBI" id="CHEBI:33019"/>
        <dbReference type="ChEBI" id="CHEBI:58053"/>
        <dbReference type="ChEBI" id="CHEBI:61402"/>
        <dbReference type="EC" id="3.6.1.66"/>
    </reaction>
</comment>
<dbReference type="SUPFAM" id="SSF52972">
    <property type="entry name" value="ITPase-like"/>
    <property type="match status" value="1"/>
</dbReference>
<feature type="binding site" evidence="10">
    <location>
        <begin position="160"/>
        <end position="163"/>
    </location>
    <ligand>
        <name>substrate</name>
    </ligand>
</feature>
<dbReference type="RefSeq" id="WP_006442941.1">
    <property type="nucleotide sequence ID" value="NZ_GG657759.1"/>
</dbReference>
<dbReference type="InterPro" id="IPR002637">
    <property type="entry name" value="RdgB/HAM1"/>
</dbReference>
<dbReference type="PANTHER" id="PTHR11067">
    <property type="entry name" value="INOSINE TRIPHOSPHATE PYROPHOSPHATASE/HAM1 PROTEIN"/>
    <property type="match status" value="1"/>
</dbReference>
<dbReference type="STRING" id="553973.CLOHYLEM_05603"/>
<organism evidence="12 13">
    <name type="scientific">[Clostridium] hylemonae DSM 15053</name>
    <dbReference type="NCBI Taxonomy" id="553973"/>
    <lineage>
        <taxon>Bacteria</taxon>
        <taxon>Bacillati</taxon>
        <taxon>Bacillota</taxon>
        <taxon>Clostridia</taxon>
        <taxon>Lachnospirales</taxon>
        <taxon>Lachnospiraceae</taxon>
    </lineage>
</organism>
<dbReference type="HOGENOM" id="CLU_082080_0_2_9"/>
<dbReference type="Proteomes" id="UP000004893">
    <property type="component" value="Unassembled WGS sequence"/>
</dbReference>
<dbReference type="NCBIfam" id="TIGR00042">
    <property type="entry name" value="RdgB/HAM1 family non-canonical purine NTP pyrophosphatase"/>
    <property type="match status" value="1"/>
</dbReference>
<name>C0C0K0_9FIRM</name>
<comment type="catalytic activity">
    <reaction evidence="9 10">
        <text>XTP + H2O = XMP + diphosphate + H(+)</text>
        <dbReference type="Rhea" id="RHEA:28610"/>
        <dbReference type="ChEBI" id="CHEBI:15377"/>
        <dbReference type="ChEBI" id="CHEBI:15378"/>
        <dbReference type="ChEBI" id="CHEBI:33019"/>
        <dbReference type="ChEBI" id="CHEBI:57464"/>
        <dbReference type="ChEBI" id="CHEBI:61314"/>
        <dbReference type="EC" id="3.6.1.66"/>
    </reaction>
</comment>
<dbReference type="GO" id="GO:0036222">
    <property type="term" value="F:XTP diphosphatase activity"/>
    <property type="evidence" value="ECO:0007669"/>
    <property type="project" value="UniProtKB-UniRule"/>
</dbReference>
<dbReference type="eggNOG" id="COG0127">
    <property type="taxonomic scope" value="Bacteria"/>
</dbReference>
<keyword evidence="7 10" id="KW-0546">Nucleotide metabolism</keyword>
<dbReference type="GO" id="GO:0005829">
    <property type="term" value="C:cytosol"/>
    <property type="evidence" value="ECO:0007669"/>
    <property type="project" value="TreeGrafter"/>
</dbReference>
<dbReference type="CDD" id="cd00515">
    <property type="entry name" value="HAM1"/>
    <property type="match status" value="1"/>
</dbReference>
<dbReference type="GO" id="GO:0035870">
    <property type="term" value="F:dITP diphosphatase activity"/>
    <property type="evidence" value="ECO:0007669"/>
    <property type="project" value="UniProtKB-UniRule"/>
</dbReference>
<accession>C0C0K0</accession>
<dbReference type="HAMAP" id="MF_01405">
    <property type="entry name" value="Non_canon_purine_NTPase"/>
    <property type="match status" value="1"/>
</dbReference>
<protein>
    <recommendedName>
        <fullName evidence="10">dITP/XTP pyrophosphatase</fullName>
        <ecNumber evidence="10">3.6.1.66</ecNumber>
    </recommendedName>
    <alternativeName>
        <fullName evidence="10">Non-canonical purine NTP pyrophosphatase</fullName>
    </alternativeName>
    <alternativeName>
        <fullName evidence="10">Non-standard purine NTP pyrophosphatase</fullName>
    </alternativeName>
    <alternativeName>
        <fullName evidence="10">Nucleoside-triphosphate diphosphatase</fullName>
    </alternativeName>
    <alternativeName>
        <fullName evidence="10">Nucleoside-triphosphate pyrophosphatase</fullName>
        <shortName evidence="10">NTPase</shortName>
    </alternativeName>
</protein>
<evidence type="ECO:0000313" key="12">
    <source>
        <dbReference type="EMBL" id="EEG74337.1"/>
    </source>
</evidence>
<evidence type="ECO:0000256" key="9">
    <source>
        <dbReference type="ARBA" id="ARBA00052017"/>
    </source>
</evidence>
<evidence type="ECO:0000256" key="4">
    <source>
        <dbReference type="ARBA" id="ARBA00022741"/>
    </source>
</evidence>
<dbReference type="Pfam" id="PF01725">
    <property type="entry name" value="Ham1p_like"/>
    <property type="match status" value="1"/>
</dbReference>
<feature type="binding site" evidence="10">
    <location>
        <position position="183"/>
    </location>
    <ligand>
        <name>substrate</name>
    </ligand>
</feature>
<comment type="similarity">
    <text evidence="1 10 11">Belongs to the HAM1 NTPase family.</text>
</comment>
<evidence type="ECO:0000256" key="3">
    <source>
        <dbReference type="ARBA" id="ARBA00022723"/>
    </source>
</evidence>
<dbReference type="Gene3D" id="3.90.950.10">
    <property type="match status" value="1"/>
</dbReference>
<keyword evidence="5 10" id="KW-0378">Hydrolase</keyword>
<comment type="catalytic activity">
    <reaction evidence="8 10">
        <text>dITP + H2O = dIMP + diphosphate + H(+)</text>
        <dbReference type="Rhea" id="RHEA:28342"/>
        <dbReference type="ChEBI" id="CHEBI:15377"/>
        <dbReference type="ChEBI" id="CHEBI:15378"/>
        <dbReference type="ChEBI" id="CHEBI:33019"/>
        <dbReference type="ChEBI" id="CHEBI:61194"/>
        <dbReference type="ChEBI" id="CHEBI:61382"/>
        <dbReference type="EC" id="3.6.1.66"/>
    </reaction>
</comment>
<feature type="active site" description="Proton acceptor" evidence="10">
    <location>
        <position position="77"/>
    </location>
</feature>
<dbReference type="GO" id="GO:0009146">
    <property type="term" value="P:purine nucleoside triphosphate catabolic process"/>
    <property type="evidence" value="ECO:0007669"/>
    <property type="project" value="UniProtKB-UniRule"/>
</dbReference>
<feature type="binding site" evidence="10">
    <location>
        <position position="78"/>
    </location>
    <ligand>
        <name>substrate</name>
    </ligand>
</feature>
<keyword evidence="6 10" id="KW-0460">Magnesium</keyword>
<dbReference type="InterPro" id="IPR029001">
    <property type="entry name" value="ITPase-like_fam"/>
</dbReference>
<dbReference type="PANTHER" id="PTHR11067:SF9">
    <property type="entry name" value="INOSINE TRIPHOSPHATE PYROPHOSPHATASE"/>
    <property type="match status" value="1"/>
</dbReference>
<reference evidence="12" key="2">
    <citation type="submission" date="2013-06" db="EMBL/GenBank/DDBJ databases">
        <title>Draft genome sequence of Clostridium hylemonae (DSM 15053).</title>
        <authorList>
            <person name="Sudarsanam P."/>
            <person name="Ley R."/>
            <person name="Guruge J."/>
            <person name="Turnbaugh P.J."/>
            <person name="Mahowald M."/>
            <person name="Liep D."/>
            <person name="Gordon J."/>
        </authorList>
    </citation>
    <scope>NUCLEOTIDE SEQUENCE</scope>
    <source>
        <strain evidence="12">DSM 15053</strain>
    </source>
</reference>
<feature type="binding site" evidence="10">
    <location>
        <begin position="188"/>
        <end position="189"/>
    </location>
    <ligand>
        <name>substrate</name>
    </ligand>
</feature>
<dbReference type="GO" id="GO:0000166">
    <property type="term" value="F:nucleotide binding"/>
    <property type="evidence" value="ECO:0007669"/>
    <property type="project" value="UniProtKB-KW"/>
</dbReference>
<evidence type="ECO:0000256" key="2">
    <source>
        <dbReference type="ARBA" id="ARBA00011738"/>
    </source>
</evidence>
<dbReference type="GO" id="GO:0009117">
    <property type="term" value="P:nucleotide metabolic process"/>
    <property type="evidence" value="ECO:0007669"/>
    <property type="project" value="UniProtKB-KW"/>
</dbReference>
<comment type="caution">
    <text evidence="12">The sequence shown here is derived from an EMBL/GenBank/DDBJ whole genome shotgun (WGS) entry which is preliminary data.</text>
</comment>
<evidence type="ECO:0000256" key="8">
    <source>
        <dbReference type="ARBA" id="ARBA00051875"/>
    </source>
</evidence>
<evidence type="ECO:0000256" key="5">
    <source>
        <dbReference type="ARBA" id="ARBA00022801"/>
    </source>
</evidence>
<evidence type="ECO:0000256" key="10">
    <source>
        <dbReference type="HAMAP-Rule" id="MF_01405"/>
    </source>
</evidence>
<dbReference type="GO" id="GO:0036220">
    <property type="term" value="F:ITP diphosphatase activity"/>
    <property type="evidence" value="ECO:0007669"/>
    <property type="project" value="UniProtKB-UniRule"/>
</dbReference>